<protein>
    <recommendedName>
        <fullName evidence="3">ATP-binding protein</fullName>
    </recommendedName>
</protein>
<gene>
    <name evidence="1" type="ORF">SIID45300_00583</name>
</gene>
<reference evidence="1 2" key="2">
    <citation type="submission" date="2024-09" db="EMBL/GenBank/DDBJ databases">
        <title>Draft genome sequence of Candidatus Magnetaquicoccaceae bacterium FCR-1.</title>
        <authorList>
            <person name="Shimoshige H."/>
            <person name="Shimamura S."/>
            <person name="Taoka A."/>
            <person name="Kobayashi H."/>
            <person name="Maekawa T."/>
        </authorList>
    </citation>
    <scope>NUCLEOTIDE SEQUENCE [LARGE SCALE GENOMIC DNA]</scope>
    <source>
        <strain evidence="1 2">FCR-1</strain>
    </source>
</reference>
<evidence type="ECO:0008006" key="3">
    <source>
        <dbReference type="Google" id="ProtNLM"/>
    </source>
</evidence>
<name>A0ABQ0C5W2_9PROT</name>
<dbReference type="Gene3D" id="3.30.565.10">
    <property type="entry name" value="Histidine kinase-like ATPase, C-terminal domain"/>
    <property type="match status" value="1"/>
</dbReference>
<evidence type="ECO:0000313" key="1">
    <source>
        <dbReference type="EMBL" id="GAB0056278.1"/>
    </source>
</evidence>
<sequence>MPDLKSDIMGRVSRLPLKPSNAAALMPLHEAFSNAIHTVRDKFADQAVKLGRINIHVLREHDDVIGFRIEDNGIGFNDENFKSFLTPDSCLKISLGGKGVGRLSWLKIFGSAHIESIYQSAGDGVTMQSRSFDFVLSSNDQIRNVVSGPVDEKKSGTTVTLSRFIDVYKTRCPTRSETIIHRLIAHFLPTFASGACPPAYLHDNDEITDLRDYFNSKINKQKEERIVVKLEDDEINLIIHHMKCDKSIRPRGGKYNWMYLCADERSVTEQCVDDQLGLKSLDDEFIYVGCAAGDYLNQHVNQERDGFTFPSNEETEIRRGVANSIREFLSDYVADMRRKMVINTQSIIQENPQFIYLNDQLDTFIASLPLSSASNTEEVYSLMCLNRYRRQRTFKRIEKEIKNAPGHDEAIRVKVDEYMRYVDNERTGALAEYVAKRKAILDFLDTLTGYNDAESHKHYLEDAVHSLICPMKVDSSQLELISHNLWILDDRLAFFNFFASDKEAKQYLNTESRERPDLTFLYDSCLAWREGEQRGDKIVIVEFKQPGREVYKDEDPVRQALRYVNLMKSSRTFKDRTGRVVSNISELTSFDCYIIADLTEGLRKHLIGLPLQSTPDGEGMFGYTDNPRSYVEIIPFAKLLRDAKARNAAFFQALGLDG</sequence>
<dbReference type="EMBL" id="BAAFGK010000002">
    <property type="protein sequence ID" value="GAB0056278.1"/>
    <property type="molecule type" value="Genomic_DNA"/>
</dbReference>
<dbReference type="SUPFAM" id="SSF55874">
    <property type="entry name" value="ATPase domain of HSP90 chaperone/DNA topoisomerase II/histidine kinase"/>
    <property type="match status" value="1"/>
</dbReference>
<evidence type="ECO:0000313" key="2">
    <source>
        <dbReference type="Proteomes" id="UP001628193"/>
    </source>
</evidence>
<dbReference type="Proteomes" id="UP001628193">
    <property type="component" value="Unassembled WGS sequence"/>
</dbReference>
<dbReference type="InterPro" id="IPR036890">
    <property type="entry name" value="HATPase_C_sf"/>
</dbReference>
<comment type="caution">
    <text evidence="1">The sequence shown here is derived from an EMBL/GenBank/DDBJ whole genome shotgun (WGS) entry which is preliminary data.</text>
</comment>
<dbReference type="RefSeq" id="WP_420903991.1">
    <property type="nucleotide sequence ID" value="NZ_BAAFGK010000002.1"/>
</dbReference>
<reference evidence="1 2" key="1">
    <citation type="submission" date="2024-05" db="EMBL/GenBank/DDBJ databases">
        <authorList>
            <consortium name="Candidatus Magnetaquicoccaceae bacterium FCR-1 genome sequencing consortium"/>
            <person name="Shimoshige H."/>
            <person name="Shimamura S."/>
            <person name="Taoka A."/>
            <person name="Kobayashi H."/>
            <person name="Maekawa T."/>
        </authorList>
    </citation>
    <scope>NUCLEOTIDE SEQUENCE [LARGE SCALE GENOMIC DNA]</scope>
    <source>
        <strain evidence="1 2">FCR-1</strain>
    </source>
</reference>
<accession>A0ABQ0C5W2</accession>
<keyword evidence="2" id="KW-1185">Reference proteome</keyword>
<organism evidence="1 2">
    <name type="scientific">Candidatus Magnetaquiglobus chichijimensis</name>
    <dbReference type="NCBI Taxonomy" id="3141448"/>
    <lineage>
        <taxon>Bacteria</taxon>
        <taxon>Pseudomonadati</taxon>
        <taxon>Pseudomonadota</taxon>
        <taxon>Magnetococcia</taxon>
        <taxon>Magnetococcales</taxon>
        <taxon>Candidatus Magnetaquicoccaceae</taxon>
        <taxon>Candidatus Magnetaquiglobus</taxon>
    </lineage>
</organism>
<proteinExistence type="predicted"/>